<evidence type="ECO:0000256" key="2">
    <source>
        <dbReference type="ARBA" id="ARBA00022532"/>
    </source>
</evidence>
<dbReference type="Proteomes" id="UP000317881">
    <property type="component" value="Unassembled WGS sequence"/>
</dbReference>
<dbReference type="InterPro" id="IPR017866">
    <property type="entry name" value="Succ-CoA_synthase_bsu_CS"/>
</dbReference>
<comment type="caution">
    <text evidence="8">Lacks conserved residue(s) required for the propagation of feature annotation.</text>
</comment>
<organism evidence="10 11">
    <name type="scientific">Streptomyces spinoverrucosus</name>
    <dbReference type="NCBI Taxonomy" id="284043"/>
    <lineage>
        <taxon>Bacteria</taxon>
        <taxon>Bacillati</taxon>
        <taxon>Actinomycetota</taxon>
        <taxon>Actinomycetes</taxon>
        <taxon>Kitasatosporales</taxon>
        <taxon>Streptomycetaceae</taxon>
        <taxon>Streptomyces</taxon>
    </lineage>
</organism>
<proteinExistence type="inferred from homology"/>
<dbReference type="SUPFAM" id="SSF52210">
    <property type="entry name" value="Succinyl-CoA synthetase domains"/>
    <property type="match status" value="1"/>
</dbReference>
<feature type="binding site" evidence="8">
    <location>
        <position position="45"/>
    </location>
    <ligand>
        <name>ATP</name>
        <dbReference type="ChEBI" id="CHEBI:30616"/>
    </ligand>
</feature>
<evidence type="ECO:0000256" key="1">
    <source>
        <dbReference type="ARBA" id="ARBA00009182"/>
    </source>
</evidence>
<dbReference type="NCBIfam" id="NF001913">
    <property type="entry name" value="PRK00696.1"/>
    <property type="match status" value="1"/>
</dbReference>
<evidence type="ECO:0000259" key="9">
    <source>
        <dbReference type="PROSITE" id="PS50975"/>
    </source>
</evidence>
<comment type="function">
    <text evidence="8">Succinyl-CoA synthetase functions in the citric acid cycle (TCA), coupling the hydrolysis of succinyl-CoA to the synthesis of either ATP or GTP and thus represents the only step of substrate-level phosphorylation in the TCA. The beta subunit provides nucleotide specificity of the enzyme and binds the substrate succinate, while the binding sites for coenzyme A and phosphate are found in the alpha subunit.</text>
</comment>
<dbReference type="GO" id="GO:0004775">
    <property type="term" value="F:succinate-CoA ligase (ADP-forming) activity"/>
    <property type="evidence" value="ECO:0007669"/>
    <property type="project" value="UniProtKB-UniRule"/>
</dbReference>
<keyword evidence="4 8" id="KW-0479">Metal-binding</keyword>
<dbReference type="EC" id="6.2.1.5" evidence="8"/>
<keyword evidence="6 8" id="KW-0067">ATP-binding</keyword>
<dbReference type="HAMAP" id="MF_00558">
    <property type="entry name" value="Succ_CoA_beta"/>
    <property type="match status" value="1"/>
</dbReference>
<evidence type="ECO:0000256" key="6">
    <source>
        <dbReference type="ARBA" id="ARBA00022840"/>
    </source>
</evidence>
<evidence type="ECO:0000313" key="10">
    <source>
        <dbReference type="EMBL" id="GEC03268.1"/>
    </source>
</evidence>
<feature type="domain" description="ATP-grasp" evidence="9">
    <location>
        <begin position="9"/>
        <end position="215"/>
    </location>
</feature>
<comment type="caution">
    <text evidence="10">The sequence shown here is derived from an EMBL/GenBank/DDBJ whole genome shotgun (WGS) entry which is preliminary data.</text>
</comment>
<dbReference type="Gene3D" id="3.30.1490.20">
    <property type="entry name" value="ATP-grasp fold, A domain"/>
    <property type="match status" value="1"/>
</dbReference>
<evidence type="ECO:0000256" key="5">
    <source>
        <dbReference type="ARBA" id="ARBA00022741"/>
    </source>
</evidence>
<dbReference type="PANTHER" id="PTHR11815:SF10">
    <property type="entry name" value="SUCCINATE--COA LIGASE [GDP-FORMING] SUBUNIT BETA, MITOCHONDRIAL"/>
    <property type="match status" value="1"/>
</dbReference>
<dbReference type="GO" id="GO:0004776">
    <property type="term" value="F:succinate-CoA ligase (GDP-forming) activity"/>
    <property type="evidence" value="ECO:0007669"/>
    <property type="project" value="RHEA"/>
</dbReference>
<dbReference type="Gene3D" id="3.30.470.20">
    <property type="entry name" value="ATP-grasp fold, B domain"/>
    <property type="match status" value="1"/>
</dbReference>
<dbReference type="InterPro" id="IPR013815">
    <property type="entry name" value="ATP_grasp_subdomain_1"/>
</dbReference>
<dbReference type="InterPro" id="IPR016102">
    <property type="entry name" value="Succinyl-CoA_synth-like"/>
</dbReference>
<comment type="catalytic activity">
    <reaction evidence="8">
        <text>GTP + succinate + CoA = succinyl-CoA + GDP + phosphate</text>
        <dbReference type="Rhea" id="RHEA:22120"/>
        <dbReference type="ChEBI" id="CHEBI:30031"/>
        <dbReference type="ChEBI" id="CHEBI:37565"/>
        <dbReference type="ChEBI" id="CHEBI:43474"/>
        <dbReference type="ChEBI" id="CHEBI:57287"/>
        <dbReference type="ChEBI" id="CHEBI:57292"/>
        <dbReference type="ChEBI" id="CHEBI:58189"/>
    </reaction>
</comment>
<dbReference type="EMBL" id="BJND01000007">
    <property type="protein sequence ID" value="GEC03268.1"/>
    <property type="molecule type" value="Genomic_DNA"/>
</dbReference>
<keyword evidence="3 8" id="KW-0436">Ligase</keyword>
<dbReference type="GO" id="GO:0042709">
    <property type="term" value="C:succinate-CoA ligase complex"/>
    <property type="evidence" value="ECO:0007669"/>
    <property type="project" value="TreeGrafter"/>
</dbReference>
<dbReference type="FunFam" id="3.40.50.261:FF:000007">
    <property type="entry name" value="Succinate--CoA ligase [ADP-forming] subunit beta"/>
    <property type="match status" value="1"/>
</dbReference>
<comment type="similarity">
    <text evidence="1 8">Belongs to the succinate/malate CoA ligase beta subunit family.</text>
</comment>
<dbReference type="GO" id="GO:0005524">
    <property type="term" value="F:ATP binding"/>
    <property type="evidence" value="ECO:0007669"/>
    <property type="project" value="UniProtKB-UniRule"/>
</dbReference>
<reference evidence="10 11" key="1">
    <citation type="submission" date="2019-06" db="EMBL/GenBank/DDBJ databases">
        <title>Whole genome shotgun sequence of Streptomyces spinoverrucosus NBRC 14228.</title>
        <authorList>
            <person name="Hosoyama A."/>
            <person name="Uohara A."/>
            <person name="Ohji S."/>
            <person name="Ichikawa N."/>
        </authorList>
    </citation>
    <scope>NUCLEOTIDE SEQUENCE [LARGE SCALE GENOMIC DNA]</scope>
    <source>
        <strain evidence="10 11">NBRC 14228</strain>
    </source>
</reference>
<feature type="binding site" evidence="8">
    <location>
        <position position="251"/>
    </location>
    <ligand>
        <name>substrate</name>
        <note>ligand shared with subunit alpha</note>
    </ligand>
</feature>
<dbReference type="FunFam" id="3.30.470.20:FF:000002">
    <property type="entry name" value="Succinate--CoA ligase [ADP-forming] subunit beta"/>
    <property type="match status" value="1"/>
</dbReference>
<accession>A0A4Y3VAZ7</accession>
<comment type="pathway">
    <text evidence="8">Carbohydrate metabolism; tricarboxylic acid cycle; succinate from succinyl-CoA (ligase route): step 1/1.</text>
</comment>
<dbReference type="InterPro" id="IPR005809">
    <property type="entry name" value="Succ_CoA_ligase-like_bsu"/>
</dbReference>
<sequence>MDLYEHQARELFEEHGILVPRAEVTDSPKEAREIARRLGGRVVVKAQVKTGGRGKAGGVKLAADPAAAELTARQILGMDIKGHTVGKVMLAQPVDIETEFYVSYVLDRAAGGFLAIASAEGGMDIEEVAATRPDAVARVHIDPAEGVTSAKAGEIAEAAGLPPQTVDVLVRLWEVLIREDALLVEVNPLVRTRQGQILALDGKVTLDDNARFRQARWGAEGAEHDDPLEAVAAAKGLNYVKLDGEVGIIGNGAGLVMSTLDVVAGCGARPANFLDIGGGASAQIMADGLSVILSDPAVKSVFVNVFGGITACDAVADGIVQALDTVQLTRPLVVRLDGNNAARGRAILDERAHPLVQQATTMDGAARRAAELANAA</sequence>
<gene>
    <name evidence="10" type="primary">sucC2</name>
    <name evidence="8" type="synonym">sucC</name>
    <name evidence="10" type="ORF">SSP24_09230</name>
</gene>
<dbReference type="GO" id="GO:0005829">
    <property type="term" value="C:cytosol"/>
    <property type="evidence" value="ECO:0007669"/>
    <property type="project" value="TreeGrafter"/>
</dbReference>
<evidence type="ECO:0000313" key="11">
    <source>
        <dbReference type="Proteomes" id="UP000317881"/>
    </source>
</evidence>
<dbReference type="NCBIfam" id="TIGR01016">
    <property type="entry name" value="sucCoAbeta"/>
    <property type="match status" value="1"/>
</dbReference>
<dbReference type="OrthoDB" id="9802602at2"/>
<comment type="subunit">
    <text evidence="8">Heterotetramer of two alpha and two beta subunits.</text>
</comment>
<dbReference type="AlphaFoldDB" id="A0A4Y3VAZ7"/>
<dbReference type="PROSITE" id="PS50975">
    <property type="entry name" value="ATP_GRASP"/>
    <property type="match status" value="1"/>
</dbReference>
<keyword evidence="11" id="KW-1185">Reference proteome</keyword>
<keyword evidence="7 8" id="KW-0460">Magnesium</keyword>
<keyword evidence="5 8" id="KW-0547">Nucleotide-binding</keyword>
<dbReference type="Pfam" id="PF08442">
    <property type="entry name" value="ATP-grasp_2"/>
    <property type="match status" value="1"/>
</dbReference>
<evidence type="ECO:0000256" key="8">
    <source>
        <dbReference type="HAMAP-Rule" id="MF_00558"/>
    </source>
</evidence>
<evidence type="ECO:0000256" key="3">
    <source>
        <dbReference type="ARBA" id="ARBA00022598"/>
    </source>
</evidence>
<feature type="binding site" evidence="8">
    <location>
        <position position="201"/>
    </location>
    <ligand>
        <name>Mg(2+)</name>
        <dbReference type="ChEBI" id="CHEBI:18420"/>
    </ligand>
</feature>
<dbReference type="GO" id="GO:0000287">
    <property type="term" value="F:magnesium ion binding"/>
    <property type="evidence" value="ECO:0007669"/>
    <property type="project" value="UniProtKB-UniRule"/>
</dbReference>
<comment type="cofactor">
    <cofactor evidence="8">
        <name>Mg(2+)</name>
        <dbReference type="ChEBI" id="CHEBI:18420"/>
    </cofactor>
    <text evidence="8">Binds 1 Mg(2+) ion per subunit.</text>
</comment>
<keyword evidence="2 8" id="KW-0816">Tricarboxylic acid cycle</keyword>
<protein>
    <recommendedName>
        <fullName evidence="8">Succinate--CoA ligase [ADP-forming] subunit beta</fullName>
        <ecNumber evidence="8">6.2.1.5</ecNumber>
    </recommendedName>
    <alternativeName>
        <fullName evidence="8">Succinyl-CoA synthetase subunit beta</fullName>
        <shortName evidence="8">SCS-beta</shortName>
    </alternativeName>
</protein>
<feature type="binding site" evidence="8">
    <location>
        <position position="94"/>
    </location>
    <ligand>
        <name>ATP</name>
        <dbReference type="ChEBI" id="CHEBI:30616"/>
    </ligand>
</feature>
<feature type="binding site" evidence="8">
    <location>
        <begin position="308"/>
        <end position="310"/>
    </location>
    <ligand>
        <name>substrate</name>
        <note>ligand shared with subunit alpha</note>
    </ligand>
</feature>
<dbReference type="GO" id="GO:0006104">
    <property type="term" value="P:succinyl-CoA metabolic process"/>
    <property type="evidence" value="ECO:0007669"/>
    <property type="project" value="TreeGrafter"/>
</dbReference>
<comment type="catalytic activity">
    <reaction evidence="8">
        <text>succinate + ATP + CoA = succinyl-CoA + ADP + phosphate</text>
        <dbReference type="Rhea" id="RHEA:17661"/>
        <dbReference type="ChEBI" id="CHEBI:30031"/>
        <dbReference type="ChEBI" id="CHEBI:30616"/>
        <dbReference type="ChEBI" id="CHEBI:43474"/>
        <dbReference type="ChEBI" id="CHEBI:57287"/>
        <dbReference type="ChEBI" id="CHEBI:57292"/>
        <dbReference type="ChEBI" id="CHEBI:456216"/>
        <dbReference type="EC" id="6.2.1.5"/>
    </reaction>
</comment>
<dbReference type="RefSeq" id="WP_141307479.1">
    <property type="nucleotide sequence ID" value="NZ_BJND01000007.1"/>
</dbReference>
<dbReference type="InterPro" id="IPR005811">
    <property type="entry name" value="SUCC_ACL_C"/>
</dbReference>
<dbReference type="PIRSF" id="PIRSF001554">
    <property type="entry name" value="SucCS_beta"/>
    <property type="match status" value="1"/>
</dbReference>
<dbReference type="PANTHER" id="PTHR11815">
    <property type="entry name" value="SUCCINYL-COA SYNTHETASE BETA CHAIN"/>
    <property type="match status" value="1"/>
</dbReference>
<dbReference type="PROSITE" id="PS01217">
    <property type="entry name" value="SUCCINYL_COA_LIG_3"/>
    <property type="match status" value="1"/>
</dbReference>
<dbReference type="FunFam" id="3.30.1490.20:FF:000014">
    <property type="entry name" value="Succinate--CoA ligase [ADP-forming] subunit beta"/>
    <property type="match status" value="1"/>
</dbReference>
<name>A0A4Y3VAZ7_9ACTN</name>
<dbReference type="InterPro" id="IPR011761">
    <property type="entry name" value="ATP-grasp"/>
</dbReference>
<evidence type="ECO:0000256" key="4">
    <source>
        <dbReference type="ARBA" id="ARBA00022723"/>
    </source>
</evidence>
<dbReference type="UniPathway" id="UPA00223">
    <property type="reaction ID" value="UER00999"/>
</dbReference>
<dbReference type="GO" id="GO:0006099">
    <property type="term" value="P:tricarboxylic acid cycle"/>
    <property type="evidence" value="ECO:0007669"/>
    <property type="project" value="UniProtKB-UniRule"/>
</dbReference>
<feature type="binding site" evidence="8">
    <location>
        <position position="99"/>
    </location>
    <ligand>
        <name>ATP</name>
        <dbReference type="ChEBI" id="CHEBI:30616"/>
    </ligand>
</feature>
<evidence type="ECO:0000256" key="7">
    <source>
        <dbReference type="ARBA" id="ARBA00022842"/>
    </source>
</evidence>
<dbReference type="Pfam" id="PF00549">
    <property type="entry name" value="Ligase_CoA"/>
    <property type="match status" value="1"/>
</dbReference>
<dbReference type="InterPro" id="IPR013650">
    <property type="entry name" value="ATP-grasp_succ-CoA_synth-type"/>
</dbReference>
<feature type="binding site" evidence="8">
    <location>
        <begin position="52"/>
        <end position="54"/>
    </location>
    <ligand>
        <name>ATP</name>
        <dbReference type="ChEBI" id="CHEBI:30616"/>
    </ligand>
</feature>
<dbReference type="Gene3D" id="3.40.50.261">
    <property type="entry name" value="Succinyl-CoA synthetase domains"/>
    <property type="match status" value="1"/>
</dbReference>
<feature type="binding site" evidence="8">
    <location>
        <position position="187"/>
    </location>
    <ligand>
        <name>Mg(2+)</name>
        <dbReference type="ChEBI" id="CHEBI:18420"/>
    </ligand>
</feature>
<dbReference type="SUPFAM" id="SSF56059">
    <property type="entry name" value="Glutathione synthetase ATP-binding domain-like"/>
    <property type="match status" value="1"/>
</dbReference>